<organism evidence="2 3">
    <name type="scientific">Alkalilimnicola ehrlichii</name>
    <dbReference type="NCBI Taxonomy" id="351052"/>
    <lineage>
        <taxon>Bacteria</taxon>
        <taxon>Pseudomonadati</taxon>
        <taxon>Pseudomonadota</taxon>
        <taxon>Gammaproteobacteria</taxon>
        <taxon>Chromatiales</taxon>
        <taxon>Ectothiorhodospiraceae</taxon>
        <taxon>Alkalilimnicola</taxon>
    </lineage>
</organism>
<keyword evidence="1" id="KW-0472">Membrane</keyword>
<evidence type="ECO:0000256" key="1">
    <source>
        <dbReference type="SAM" id="Phobius"/>
    </source>
</evidence>
<dbReference type="InterPro" id="IPR011726">
    <property type="entry name" value="KdpF"/>
</dbReference>
<dbReference type="Pfam" id="PF09604">
    <property type="entry name" value="Potass_KdpF"/>
    <property type="match status" value="1"/>
</dbReference>
<dbReference type="RefSeq" id="WP_116301851.1">
    <property type="nucleotide sequence ID" value="NZ_NFZV01000006.1"/>
</dbReference>
<dbReference type="GO" id="GO:0005886">
    <property type="term" value="C:plasma membrane"/>
    <property type="evidence" value="ECO:0007669"/>
    <property type="project" value="InterPro"/>
</dbReference>
<reference evidence="3" key="1">
    <citation type="submission" date="2017-05" db="EMBL/GenBank/DDBJ databases">
        <authorList>
            <person name="Sharma S."/>
            <person name="Sidhu C."/>
            <person name="Pinnaka A.K."/>
        </authorList>
    </citation>
    <scope>NUCLEOTIDE SEQUENCE [LARGE SCALE GENOMIC DNA]</scope>
    <source>
        <strain evidence="3">AK93</strain>
    </source>
</reference>
<keyword evidence="1" id="KW-0812">Transmembrane</keyword>
<feature type="transmembrane region" description="Helical" evidence="1">
    <location>
        <begin position="6"/>
        <end position="24"/>
    </location>
</feature>
<proteinExistence type="predicted"/>
<dbReference type="Proteomes" id="UP000256763">
    <property type="component" value="Unassembled WGS sequence"/>
</dbReference>
<dbReference type="EMBL" id="NFZW01000007">
    <property type="protein sequence ID" value="RFA37518.1"/>
    <property type="molecule type" value="Genomic_DNA"/>
</dbReference>
<dbReference type="GO" id="GO:0008556">
    <property type="term" value="F:P-type potassium transmembrane transporter activity"/>
    <property type="evidence" value="ECO:0007669"/>
    <property type="project" value="InterPro"/>
</dbReference>
<dbReference type="AlphaFoldDB" id="A0A3E0WXI8"/>
<accession>A0A3E0WXI8</accession>
<sequence length="29" mass="3112">MIIELIAGGVIVVGLVAYLVYVLFNPSTF</sequence>
<keyword evidence="1" id="KW-1133">Transmembrane helix</keyword>
<keyword evidence="3" id="KW-1185">Reference proteome</keyword>
<comment type="caution">
    <text evidence="2">The sequence shown here is derived from an EMBL/GenBank/DDBJ whole genome shotgun (WGS) entry which is preliminary data.</text>
</comment>
<dbReference type="NCBIfam" id="TIGR02115">
    <property type="entry name" value="potass_kdpF"/>
    <property type="match status" value="1"/>
</dbReference>
<evidence type="ECO:0000313" key="3">
    <source>
        <dbReference type="Proteomes" id="UP000256763"/>
    </source>
</evidence>
<gene>
    <name evidence="2" type="ORF">CAL65_09630</name>
</gene>
<protein>
    <submittedName>
        <fullName evidence="2">Potassium-transporting ATPase subunit F</fullName>
    </submittedName>
</protein>
<name>A0A3E0WXI8_9GAMM</name>
<evidence type="ECO:0000313" key="2">
    <source>
        <dbReference type="EMBL" id="RFA37518.1"/>
    </source>
</evidence>